<evidence type="ECO:0000313" key="2">
    <source>
        <dbReference type="Proteomes" id="UP000887569"/>
    </source>
</evidence>
<dbReference type="WBParaSite" id="PgR178_g001_t03">
    <property type="protein sequence ID" value="PgR178_g001_t03"/>
    <property type="gene ID" value="PgR178_g001"/>
</dbReference>
<keyword evidence="1" id="KW-1133">Transmembrane helix</keyword>
<proteinExistence type="predicted"/>
<dbReference type="AlphaFoldDB" id="A0A915CHY5"/>
<reference evidence="3 4" key="1">
    <citation type="submission" date="2022-11" db="UniProtKB">
        <authorList>
            <consortium name="WormBaseParasite"/>
        </authorList>
    </citation>
    <scope>IDENTIFICATION</scope>
</reference>
<evidence type="ECO:0000256" key="1">
    <source>
        <dbReference type="SAM" id="Phobius"/>
    </source>
</evidence>
<organism evidence="2 4">
    <name type="scientific">Parascaris univalens</name>
    <name type="common">Nematode worm</name>
    <dbReference type="NCBI Taxonomy" id="6257"/>
    <lineage>
        <taxon>Eukaryota</taxon>
        <taxon>Metazoa</taxon>
        <taxon>Ecdysozoa</taxon>
        <taxon>Nematoda</taxon>
        <taxon>Chromadorea</taxon>
        <taxon>Rhabditida</taxon>
        <taxon>Spirurina</taxon>
        <taxon>Ascaridomorpha</taxon>
        <taxon>Ascaridoidea</taxon>
        <taxon>Ascarididae</taxon>
        <taxon>Parascaris</taxon>
    </lineage>
</organism>
<name>A0A915CHY5_PARUN</name>
<accession>A0A915CHY5</accession>
<evidence type="ECO:0000313" key="4">
    <source>
        <dbReference type="WBParaSite" id="PgR178_g001_t02"/>
    </source>
</evidence>
<feature type="transmembrane region" description="Helical" evidence="1">
    <location>
        <begin position="21"/>
        <end position="45"/>
    </location>
</feature>
<dbReference type="WBParaSite" id="PgR178_g001_t02">
    <property type="protein sequence ID" value="PgR178_g001_t02"/>
    <property type="gene ID" value="PgR178_g001"/>
</dbReference>
<keyword evidence="1" id="KW-0812">Transmembrane</keyword>
<keyword evidence="2" id="KW-1185">Reference proteome</keyword>
<sequence>MHSCRGSNLKATSNLSIAKSFLVYFHDTLLVLFHIFSSFRIYLFIARLTITKYAFRSYALSKDAVHRCTPNSIRRKINQGTDALELKSIQLCDGQIKSAQPNSLQYKLNHFNLNWLKLVLSIPHESS</sequence>
<protein>
    <submittedName>
        <fullName evidence="3 4">Uncharacterized protein</fullName>
    </submittedName>
</protein>
<dbReference type="Proteomes" id="UP000887569">
    <property type="component" value="Unplaced"/>
</dbReference>
<evidence type="ECO:0000313" key="3">
    <source>
        <dbReference type="WBParaSite" id="PgR178_g001_t01"/>
    </source>
</evidence>
<dbReference type="WBParaSite" id="PgR178_g001_t01">
    <property type="protein sequence ID" value="PgR178_g001_t01"/>
    <property type="gene ID" value="PgR178_g001"/>
</dbReference>
<dbReference type="WBParaSite" id="PgR178_g001_t05">
    <property type="protein sequence ID" value="PgR178_g001_t05"/>
    <property type="gene ID" value="PgR178_g001"/>
</dbReference>
<keyword evidence="1" id="KW-0472">Membrane</keyword>
<dbReference type="WBParaSite" id="PgR178_g001_t04">
    <property type="protein sequence ID" value="PgR178_g001_t04"/>
    <property type="gene ID" value="PgR178_g001"/>
</dbReference>